<sequence>MKISEFTAFLYAYIPQIIPSFCISYPSLYPKI</sequence>
<protein>
    <submittedName>
        <fullName evidence="1">Uncharacterized protein</fullName>
    </submittedName>
</protein>
<organism evidence="1">
    <name type="scientific">Siphoviridae sp. ctuHu10</name>
    <dbReference type="NCBI Taxonomy" id="2826502"/>
    <lineage>
        <taxon>Viruses</taxon>
        <taxon>Duplodnaviria</taxon>
        <taxon>Heunggongvirae</taxon>
        <taxon>Uroviricota</taxon>
        <taxon>Caudoviricetes</taxon>
    </lineage>
</organism>
<reference evidence="1" key="1">
    <citation type="journal article" date="2021" name="Proc. Natl. Acad. Sci. U.S.A.">
        <title>A Catalog of Tens of Thousands of Viruses from Human Metagenomes Reveals Hidden Associations with Chronic Diseases.</title>
        <authorList>
            <person name="Tisza M.J."/>
            <person name="Buck C.B."/>
        </authorList>
    </citation>
    <scope>NUCLEOTIDE SEQUENCE</scope>
    <source>
        <strain evidence="1">CtuHu10</strain>
    </source>
</reference>
<name>A0A8S5NRJ2_9CAUD</name>
<evidence type="ECO:0000313" key="1">
    <source>
        <dbReference type="EMBL" id="DAD96922.1"/>
    </source>
</evidence>
<accession>A0A8S5NRJ2</accession>
<proteinExistence type="predicted"/>
<dbReference type="EMBL" id="BK015226">
    <property type="protein sequence ID" value="DAD96922.1"/>
    <property type="molecule type" value="Genomic_DNA"/>
</dbReference>